<evidence type="ECO:0000256" key="8">
    <source>
        <dbReference type="ARBA" id="ARBA00022763"/>
    </source>
</evidence>
<keyword evidence="11" id="KW-0411">Iron-sulfur</keyword>
<keyword evidence="10" id="KW-0408">Iron</keyword>
<dbReference type="RefSeq" id="WP_205087764.1">
    <property type="nucleotide sequence ID" value="NZ_JACJLA010000007.1"/>
</dbReference>
<sequence length="439" mass="50165">MNNKNEVNIPAWTLQLLAWYDVHKRALPWRKSKDPYRIWVSEIMSQQTRIEAMRPYYEQWMRQFPTMEDLAAADEDTVVRAWQGLGYYSRARNLRLGVQEVVNKYGGQVPRDRKAMESLRGVGAYTAGAVLSIAFNQREPAVDGNVLRVYARLYDIHDDILKTAGRKQIEALVLETMPYDRPGDFNEALMDFGASVCIPKVPRCEVCPLANMCRALAAGTAKDLPVRIKNTKVPTIPLWVGLFSYKGYYLLHRRPNRGLLRSMWEFPTVELASLPEPKKNDEHISRKEEILFSDIVTNDAFEVKKKPGGKRRTSAILPKPNAYDRRHVYEEGVATIQSELAALGLSVVIKEEKVTELVHVFSHRRWIMDVYEGTLESIQAEVRETDSNKVVDDSKVRSEGKGKNALPTLPEGWCWLRKEEFATLPWAGPHGKLTVFCQS</sequence>
<comment type="caution">
    <text evidence="15">The sequence shown here is derived from an EMBL/GenBank/DDBJ whole genome shotgun (WGS) entry which is preliminary data.</text>
</comment>
<dbReference type="InterPro" id="IPR029119">
    <property type="entry name" value="MutY_C"/>
</dbReference>
<evidence type="ECO:0000256" key="4">
    <source>
        <dbReference type="ARBA" id="ARBA00012045"/>
    </source>
</evidence>
<proteinExistence type="inferred from homology"/>
<evidence type="ECO:0000256" key="11">
    <source>
        <dbReference type="ARBA" id="ARBA00023014"/>
    </source>
</evidence>
<evidence type="ECO:0000313" key="16">
    <source>
        <dbReference type="Proteomes" id="UP000707138"/>
    </source>
</evidence>
<organism evidence="15 16">
    <name type="scientific">Veillonella magna</name>
    <dbReference type="NCBI Taxonomy" id="464322"/>
    <lineage>
        <taxon>Bacteria</taxon>
        <taxon>Bacillati</taxon>
        <taxon>Bacillota</taxon>
        <taxon>Negativicutes</taxon>
        <taxon>Veillonellales</taxon>
        <taxon>Veillonellaceae</taxon>
        <taxon>Veillonella</taxon>
    </lineage>
</organism>
<keyword evidence="7" id="KW-0479">Metal-binding</keyword>
<dbReference type="PANTHER" id="PTHR42944:SF1">
    <property type="entry name" value="ADENINE DNA GLYCOSYLASE"/>
    <property type="match status" value="1"/>
</dbReference>
<comment type="catalytic activity">
    <reaction evidence="1">
        <text>Hydrolyzes free adenine bases from 7,8-dihydro-8-oxoguanine:adenine mismatched double-stranded DNA, leaving an apurinic site.</text>
        <dbReference type="EC" id="3.2.2.31"/>
    </reaction>
</comment>
<dbReference type="EMBL" id="JACJLA010000007">
    <property type="protein sequence ID" value="MBM6912676.1"/>
    <property type="molecule type" value="Genomic_DNA"/>
</dbReference>
<dbReference type="CDD" id="cd03431">
    <property type="entry name" value="NUDIX_DNA_Glycosylase_C-MutY"/>
    <property type="match status" value="1"/>
</dbReference>
<dbReference type="Gene3D" id="1.10.1670.10">
    <property type="entry name" value="Helix-hairpin-Helix base-excision DNA repair enzymes (C-terminal)"/>
    <property type="match status" value="1"/>
</dbReference>
<evidence type="ECO:0000256" key="5">
    <source>
        <dbReference type="ARBA" id="ARBA00022023"/>
    </source>
</evidence>
<dbReference type="InterPro" id="IPR044298">
    <property type="entry name" value="MIG/MutY"/>
</dbReference>
<protein>
    <recommendedName>
        <fullName evidence="5">Adenine DNA glycosylase</fullName>
        <ecNumber evidence="4">3.2.2.31</ecNumber>
    </recommendedName>
</protein>
<evidence type="ECO:0000256" key="2">
    <source>
        <dbReference type="ARBA" id="ARBA00001966"/>
    </source>
</evidence>
<dbReference type="Gene3D" id="1.10.340.30">
    <property type="entry name" value="Hypothetical protein, domain 2"/>
    <property type="match status" value="1"/>
</dbReference>
<evidence type="ECO:0000256" key="3">
    <source>
        <dbReference type="ARBA" id="ARBA00008343"/>
    </source>
</evidence>
<name>A0ABS2GF79_9FIRM</name>
<dbReference type="Proteomes" id="UP000707138">
    <property type="component" value="Unassembled WGS sequence"/>
</dbReference>
<comment type="similarity">
    <text evidence="3">Belongs to the Nth/MutY family.</text>
</comment>
<accession>A0ABS2GF79</accession>
<dbReference type="SUPFAM" id="SSF48150">
    <property type="entry name" value="DNA-glycosylase"/>
    <property type="match status" value="1"/>
</dbReference>
<evidence type="ECO:0000256" key="7">
    <source>
        <dbReference type="ARBA" id="ARBA00022723"/>
    </source>
</evidence>
<evidence type="ECO:0000256" key="12">
    <source>
        <dbReference type="ARBA" id="ARBA00023204"/>
    </source>
</evidence>
<dbReference type="InterPro" id="IPR015797">
    <property type="entry name" value="NUDIX_hydrolase-like_dom_sf"/>
</dbReference>
<reference evidence="15 16" key="1">
    <citation type="journal article" date="2021" name="Sci. Rep.">
        <title>The distribution of antibiotic resistance genes in chicken gut microbiota commensals.</title>
        <authorList>
            <person name="Juricova H."/>
            <person name="Matiasovicova J."/>
            <person name="Kubasova T."/>
            <person name="Cejkova D."/>
            <person name="Rychlik I."/>
        </authorList>
    </citation>
    <scope>NUCLEOTIDE SEQUENCE [LARGE SCALE GENOMIC DNA]</scope>
    <source>
        <strain evidence="15 16">An537</strain>
    </source>
</reference>
<keyword evidence="12" id="KW-0234">DNA repair</keyword>
<dbReference type="PANTHER" id="PTHR42944">
    <property type="entry name" value="ADENINE DNA GLYCOSYLASE"/>
    <property type="match status" value="1"/>
</dbReference>
<evidence type="ECO:0000256" key="1">
    <source>
        <dbReference type="ARBA" id="ARBA00000843"/>
    </source>
</evidence>
<dbReference type="InterPro" id="IPR011257">
    <property type="entry name" value="DNA_glycosylase"/>
</dbReference>
<dbReference type="Pfam" id="PF00730">
    <property type="entry name" value="HhH-GPD"/>
    <property type="match status" value="1"/>
</dbReference>
<dbReference type="Gene3D" id="3.90.79.10">
    <property type="entry name" value="Nucleoside Triphosphate Pyrophosphohydrolase"/>
    <property type="match status" value="1"/>
</dbReference>
<dbReference type="NCBIfam" id="TIGR01084">
    <property type="entry name" value="mutY"/>
    <property type="match status" value="1"/>
</dbReference>
<evidence type="ECO:0000259" key="14">
    <source>
        <dbReference type="SMART" id="SM00478"/>
    </source>
</evidence>
<keyword evidence="6" id="KW-0004">4Fe-4S</keyword>
<dbReference type="InterPro" id="IPR003265">
    <property type="entry name" value="HhH-GPD_domain"/>
</dbReference>
<keyword evidence="13" id="KW-0326">Glycosidase</keyword>
<dbReference type="SMART" id="SM00478">
    <property type="entry name" value="ENDO3c"/>
    <property type="match status" value="1"/>
</dbReference>
<evidence type="ECO:0000313" key="15">
    <source>
        <dbReference type="EMBL" id="MBM6912676.1"/>
    </source>
</evidence>
<keyword evidence="9" id="KW-0378">Hydrolase</keyword>
<feature type="domain" description="HhH-GPD" evidence="14">
    <location>
        <begin position="44"/>
        <end position="195"/>
    </location>
</feature>
<dbReference type="EC" id="3.2.2.31" evidence="4"/>
<dbReference type="SUPFAM" id="SSF55811">
    <property type="entry name" value="Nudix"/>
    <property type="match status" value="1"/>
</dbReference>
<gene>
    <name evidence="15" type="primary">mutY</name>
    <name evidence="15" type="ORF">H6A01_04980</name>
</gene>
<dbReference type="InterPro" id="IPR005760">
    <property type="entry name" value="A/G_AdeGlyc_MutY"/>
</dbReference>
<keyword evidence="8" id="KW-0227">DNA damage</keyword>
<evidence type="ECO:0000256" key="6">
    <source>
        <dbReference type="ARBA" id="ARBA00022485"/>
    </source>
</evidence>
<evidence type="ECO:0000256" key="13">
    <source>
        <dbReference type="ARBA" id="ARBA00023295"/>
    </source>
</evidence>
<evidence type="ECO:0000256" key="10">
    <source>
        <dbReference type="ARBA" id="ARBA00023004"/>
    </source>
</evidence>
<keyword evidence="16" id="KW-1185">Reference proteome</keyword>
<evidence type="ECO:0000256" key="9">
    <source>
        <dbReference type="ARBA" id="ARBA00022801"/>
    </source>
</evidence>
<comment type="cofactor">
    <cofactor evidence="2">
        <name>[4Fe-4S] cluster</name>
        <dbReference type="ChEBI" id="CHEBI:49883"/>
    </cofactor>
</comment>
<dbReference type="InterPro" id="IPR023170">
    <property type="entry name" value="HhH_base_excis_C"/>
</dbReference>
<dbReference type="CDD" id="cd00056">
    <property type="entry name" value="ENDO3c"/>
    <property type="match status" value="1"/>
</dbReference>